<dbReference type="SUPFAM" id="SSF88659">
    <property type="entry name" value="Sigma3 and sigma4 domains of RNA polymerase sigma factors"/>
    <property type="match status" value="1"/>
</dbReference>
<evidence type="ECO:0000313" key="1">
    <source>
        <dbReference type="EMBL" id="SDM22972.1"/>
    </source>
</evidence>
<reference evidence="1 2" key="1">
    <citation type="submission" date="2016-10" db="EMBL/GenBank/DDBJ databases">
        <authorList>
            <person name="de Groot N.N."/>
        </authorList>
    </citation>
    <scope>NUCLEOTIDE SEQUENCE [LARGE SCALE GENOMIC DNA]</scope>
    <source>
        <strain evidence="1 2">DSM 16981</strain>
    </source>
</reference>
<gene>
    <name evidence="1" type="ORF">SAMN05660299_00473</name>
</gene>
<dbReference type="InterPro" id="IPR036388">
    <property type="entry name" value="WH-like_DNA-bd_sf"/>
</dbReference>
<name>A0A1G9RI22_9FIRM</name>
<dbReference type="Gene3D" id="1.10.10.10">
    <property type="entry name" value="Winged helix-like DNA-binding domain superfamily/Winged helix DNA-binding domain"/>
    <property type="match status" value="1"/>
</dbReference>
<evidence type="ECO:0000313" key="2">
    <source>
        <dbReference type="Proteomes" id="UP000199309"/>
    </source>
</evidence>
<accession>A0A1G9RI22</accession>
<dbReference type="OrthoDB" id="1625621at2"/>
<dbReference type="Proteomes" id="UP000199309">
    <property type="component" value="Unassembled WGS sequence"/>
</dbReference>
<keyword evidence="2" id="KW-1185">Reference proteome</keyword>
<protein>
    <recommendedName>
        <fullName evidence="3">Phage transcriptional activator, RinA family</fullName>
    </recommendedName>
</protein>
<dbReference type="AlphaFoldDB" id="A0A1G9RI22"/>
<dbReference type="STRING" id="349095.SAMN05660299_00473"/>
<evidence type="ECO:0008006" key="3">
    <source>
        <dbReference type="Google" id="ProtNLM"/>
    </source>
</evidence>
<sequence>MDRSKNVAVIKYYLQHYQEQMTYIENVKADIADYEAMLSLNAAPKIPSLSFAPGGNGSDLSQQEQEYFKKEKIPNKIAALRTELAEKEPIMNRLNRSLEALTESDRMIICNKYIKEMSWKMTAACVNCSEGYCRKRSEKVLEILAEMVFGTEDIPVQTDFLF</sequence>
<dbReference type="EMBL" id="FNHQ01000003">
    <property type="protein sequence ID" value="SDM22972.1"/>
    <property type="molecule type" value="Genomic_DNA"/>
</dbReference>
<proteinExistence type="predicted"/>
<dbReference type="RefSeq" id="WP_091647825.1">
    <property type="nucleotide sequence ID" value="NZ_FNHQ01000003.1"/>
</dbReference>
<organism evidence="1 2">
    <name type="scientific">Megasphaera paucivorans</name>
    <dbReference type="NCBI Taxonomy" id="349095"/>
    <lineage>
        <taxon>Bacteria</taxon>
        <taxon>Bacillati</taxon>
        <taxon>Bacillota</taxon>
        <taxon>Negativicutes</taxon>
        <taxon>Veillonellales</taxon>
        <taxon>Veillonellaceae</taxon>
        <taxon>Megasphaera</taxon>
    </lineage>
</organism>
<dbReference type="InterPro" id="IPR013324">
    <property type="entry name" value="RNA_pol_sigma_r3/r4-like"/>
</dbReference>